<organism evidence="1">
    <name type="scientific">Steinernema carpocapsae</name>
    <name type="common">Entomopathogenic nematode</name>
    <dbReference type="NCBI Taxonomy" id="34508"/>
    <lineage>
        <taxon>Eukaryota</taxon>
        <taxon>Metazoa</taxon>
        <taxon>Ecdysozoa</taxon>
        <taxon>Nematoda</taxon>
        <taxon>Chromadorea</taxon>
        <taxon>Rhabditida</taxon>
        <taxon>Tylenchina</taxon>
        <taxon>Panagrolaimomorpha</taxon>
        <taxon>Strongyloidoidea</taxon>
        <taxon>Steinernematidae</taxon>
        <taxon>Steinernema</taxon>
    </lineage>
</organism>
<evidence type="ECO:0000313" key="1">
    <source>
        <dbReference type="EMBL" id="TKR81337.1"/>
    </source>
</evidence>
<comment type="caution">
    <text evidence="1">The sequence shown here is derived from an EMBL/GenBank/DDBJ whole genome shotgun (WGS) entry which is preliminary data.</text>
</comment>
<reference evidence="1" key="3">
    <citation type="journal article" date="2019" name="G3 (Bethesda)">
        <title>Hybrid Assembly of the Genome of the Entomopathogenic Nematode Steinernema carpocapsae Identifies the X-Chromosome.</title>
        <authorList>
            <person name="Serra L."/>
            <person name="Macchietto M."/>
            <person name="Macias-Munoz A."/>
            <person name="McGill C.J."/>
            <person name="Rodriguez I.M."/>
            <person name="Rodriguez B."/>
            <person name="Murad R."/>
            <person name="Mortazavi A."/>
        </authorList>
    </citation>
    <scope>NUCLEOTIDE SEQUENCE</scope>
    <source>
        <strain evidence="1">ALL</strain>
    </source>
</reference>
<name>A0A4U5NEB9_STECR</name>
<gene>
    <name evidence="1" type="ORF">L596_015220</name>
</gene>
<proteinExistence type="predicted"/>
<sequence>MTLCGKTIENSRFHTPKKTVHFFGCQLFDEFESDDGRPKIGGAKEETGWPYFGCTFGYYPERQGTLFAFVLAHFW</sequence>
<dbReference type="EMBL" id="AZBU02000004">
    <property type="protein sequence ID" value="TKR81337.1"/>
    <property type="molecule type" value="Genomic_DNA"/>
</dbReference>
<accession>A0A4U5NEB9</accession>
<reference evidence="1" key="1">
    <citation type="submission" date="2013-11" db="EMBL/GenBank/DDBJ databases">
        <authorList>
            <person name="Sternberg P."/>
            <person name="Dillman A."/>
            <person name="Macchietto M."/>
        </authorList>
    </citation>
    <scope>NUCLEOTIDE SEQUENCE</scope>
    <source>
        <strain evidence="1">ALL</strain>
    </source>
</reference>
<dbReference type="AlphaFoldDB" id="A0A4U5NEB9"/>
<reference evidence="1" key="2">
    <citation type="journal article" date="2015" name="Genome Biol.">
        <title>Comparative genomics of Steinernema reveals deeply conserved gene regulatory networks.</title>
        <authorList>
            <person name="Dillman A.R."/>
            <person name="Macchietto M."/>
            <person name="Porter C.F."/>
            <person name="Rogers A."/>
            <person name="Williams B."/>
            <person name="Antoshechkin I."/>
            <person name="Lee M.M."/>
            <person name="Goodwin Z."/>
            <person name="Lu X."/>
            <person name="Lewis E.E."/>
            <person name="Goodrich-Blair H."/>
            <person name="Stock S.P."/>
            <person name="Adams B.J."/>
            <person name="Sternberg P.W."/>
            <person name="Mortazavi A."/>
        </authorList>
    </citation>
    <scope>NUCLEOTIDE SEQUENCE [LARGE SCALE GENOMIC DNA]</scope>
    <source>
        <strain evidence="1">ALL</strain>
    </source>
</reference>
<protein>
    <submittedName>
        <fullName evidence="1">Uncharacterized protein</fullName>
    </submittedName>
</protein>